<evidence type="ECO:0000313" key="1">
    <source>
        <dbReference type="EMBL" id="RRJ54964.1"/>
    </source>
</evidence>
<reference evidence="1 2" key="1">
    <citation type="submission" date="2018-11" db="EMBL/GenBank/DDBJ databases">
        <title>Genome sequencing of Paenibacillus sp. KCOM 3021 (= ChDC PVNT-B20).</title>
        <authorList>
            <person name="Kook J.-K."/>
            <person name="Park S.-N."/>
            <person name="Lim Y.K."/>
        </authorList>
    </citation>
    <scope>NUCLEOTIDE SEQUENCE [LARGE SCALE GENOMIC DNA]</scope>
    <source>
        <strain evidence="1 2">KCOM 3021</strain>
    </source>
</reference>
<dbReference type="EMBL" id="RRCN01000002">
    <property type="protein sequence ID" value="RRJ54964.1"/>
    <property type="molecule type" value="Genomic_DNA"/>
</dbReference>
<protein>
    <submittedName>
        <fullName evidence="1">Uncharacterized protein</fullName>
    </submittedName>
</protein>
<dbReference type="RefSeq" id="WP_128636057.1">
    <property type="nucleotide sequence ID" value="NZ_RRCN01000002.1"/>
</dbReference>
<name>A0A3P3TBR3_9BACL</name>
<organism evidence="1 2">
    <name type="scientific">Paenibacillus oralis</name>
    <dbReference type="NCBI Taxonomy" id="2490856"/>
    <lineage>
        <taxon>Bacteria</taxon>
        <taxon>Bacillati</taxon>
        <taxon>Bacillota</taxon>
        <taxon>Bacilli</taxon>
        <taxon>Bacillales</taxon>
        <taxon>Paenibacillaceae</taxon>
        <taxon>Paenibacillus</taxon>
    </lineage>
</organism>
<dbReference type="Proteomes" id="UP000267017">
    <property type="component" value="Unassembled WGS sequence"/>
</dbReference>
<evidence type="ECO:0000313" key="2">
    <source>
        <dbReference type="Proteomes" id="UP000267017"/>
    </source>
</evidence>
<proteinExistence type="predicted"/>
<dbReference type="AlphaFoldDB" id="A0A3P3TBR3"/>
<comment type="caution">
    <text evidence="1">The sequence shown here is derived from an EMBL/GenBank/DDBJ whole genome shotgun (WGS) entry which is preliminary data.</text>
</comment>
<gene>
    <name evidence="1" type="ORF">EHV15_35945</name>
</gene>
<dbReference type="OrthoDB" id="2857704at2"/>
<sequence length="173" mass="20150">MEIKEYTILNFKGMNGSEQYNYDVLQLNDDLYFCGTTPEDGIIAKSGMDFVSHFAPNKTEKYVEYLKKHFDENGRWRNLEACACCGRQISRPTPNDSNLCYLCREGFMGKEPLVGHSETAEILGWDKRKVSTYLQRAKKKDWPDGMFPKPIQWLASGPIWFRNQIIIYRDAQK</sequence>
<keyword evidence="2" id="KW-1185">Reference proteome</keyword>
<accession>A0A3P3TBR3</accession>